<protein>
    <submittedName>
        <fullName evidence="13">Cytochrome-c oxidase</fullName>
    </submittedName>
</protein>
<feature type="transmembrane region" description="Helical" evidence="12">
    <location>
        <begin position="267"/>
        <end position="287"/>
    </location>
</feature>
<keyword evidence="6" id="KW-0560">Oxidoreductase</keyword>
<evidence type="ECO:0000256" key="11">
    <source>
        <dbReference type="ARBA" id="ARBA00023444"/>
    </source>
</evidence>
<evidence type="ECO:0000256" key="9">
    <source>
        <dbReference type="ARBA" id="ARBA00023136"/>
    </source>
</evidence>
<dbReference type="PANTHER" id="PTHR35457:SF1">
    <property type="entry name" value="HEME A SYNTHASE"/>
    <property type="match status" value="1"/>
</dbReference>
<dbReference type="KEGG" id="apre:CNX65_12925"/>
<dbReference type="Proteomes" id="UP000218505">
    <property type="component" value="Chromosome"/>
</dbReference>
<evidence type="ECO:0000256" key="12">
    <source>
        <dbReference type="SAM" id="Phobius"/>
    </source>
</evidence>
<comment type="pathway">
    <text evidence="11">Porphyrin-containing compound metabolism.</text>
</comment>
<dbReference type="RefSeq" id="WP_096493008.1">
    <property type="nucleotide sequence ID" value="NZ_CP023445.1"/>
</dbReference>
<feature type="transmembrane region" description="Helical" evidence="12">
    <location>
        <begin position="101"/>
        <end position="121"/>
    </location>
</feature>
<keyword evidence="7" id="KW-0408">Iron</keyword>
<dbReference type="InterPro" id="IPR003780">
    <property type="entry name" value="COX15/CtaA_fam"/>
</dbReference>
<evidence type="ECO:0000256" key="2">
    <source>
        <dbReference type="ARBA" id="ARBA00022475"/>
    </source>
</evidence>
<evidence type="ECO:0000313" key="14">
    <source>
        <dbReference type="Proteomes" id="UP000218505"/>
    </source>
</evidence>
<gene>
    <name evidence="13" type="ORF">CNX65_12925</name>
</gene>
<dbReference type="PANTHER" id="PTHR35457">
    <property type="entry name" value="HEME A SYNTHASE"/>
    <property type="match status" value="1"/>
</dbReference>
<name>A0A290Z4Y3_9PSEU</name>
<feature type="transmembrane region" description="Helical" evidence="12">
    <location>
        <begin position="242"/>
        <end position="261"/>
    </location>
</feature>
<feature type="transmembrane region" description="Helical" evidence="12">
    <location>
        <begin position="127"/>
        <end position="150"/>
    </location>
</feature>
<keyword evidence="14" id="KW-1185">Reference proteome</keyword>
<accession>A0A290Z4Y3</accession>
<keyword evidence="2" id="KW-1003">Cell membrane</keyword>
<evidence type="ECO:0000313" key="13">
    <source>
        <dbReference type="EMBL" id="ATE54086.1"/>
    </source>
</evidence>
<dbReference type="GO" id="GO:0016020">
    <property type="term" value="C:membrane"/>
    <property type="evidence" value="ECO:0007669"/>
    <property type="project" value="UniProtKB-SubCell"/>
</dbReference>
<organism evidence="13 14">
    <name type="scientific">Actinosynnema pretiosum</name>
    <dbReference type="NCBI Taxonomy" id="42197"/>
    <lineage>
        <taxon>Bacteria</taxon>
        <taxon>Bacillati</taxon>
        <taxon>Actinomycetota</taxon>
        <taxon>Actinomycetes</taxon>
        <taxon>Pseudonocardiales</taxon>
        <taxon>Pseudonocardiaceae</taxon>
        <taxon>Actinosynnema</taxon>
    </lineage>
</organism>
<sequence>MQPTWKQRIVRSHRGLAIAAVVANVVIAGTGSTVRVTGSGLGCTEWPHCLPGSLVPVEHPELAMLTQWIEYGNRLLAVVVGVIGVLCLLAAWWSRPLRTRVLLLSAVMTGGVFAQAVIGGITVNLGLLWWTVAFHFVVSPVLAWYAVLLWRSLDEEDGPARPIAGALAQRLLVAAVVVLAALVVVGTMVTGAGPHAGDADVARFDAPVETLAQAHSVLLYLFLAVLAALGRSLRGAGVRKPYLVLLVAVLLQGAVGFAQYLTGVPAVLVVVHVLGSMAVVVAMANLWTACRVREPATDRVVLAA</sequence>
<feature type="transmembrane region" description="Helical" evidence="12">
    <location>
        <begin position="171"/>
        <end position="192"/>
    </location>
</feature>
<keyword evidence="8" id="KW-0350">Heme biosynthesis</keyword>
<dbReference type="AlphaFoldDB" id="A0A290Z4Y3"/>
<evidence type="ECO:0000256" key="4">
    <source>
        <dbReference type="ARBA" id="ARBA00022723"/>
    </source>
</evidence>
<dbReference type="Pfam" id="PF02628">
    <property type="entry name" value="COX15-CtaA"/>
    <property type="match status" value="1"/>
</dbReference>
<evidence type="ECO:0000256" key="6">
    <source>
        <dbReference type="ARBA" id="ARBA00023002"/>
    </source>
</evidence>
<evidence type="ECO:0000256" key="8">
    <source>
        <dbReference type="ARBA" id="ARBA00023133"/>
    </source>
</evidence>
<dbReference type="InterPro" id="IPR050450">
    <property type="entry name" value="COX15/CtaA_HemeA_synthase"/>
</dbReference>
<feature type="transmembrane region" description="Helical" evidence="12">
    <location>
        <begin position="75"/>
        <end position="94"/>
    </location>
</feature>
<keyword evidence="3 12" id="KW-0812">Transmembrane</keyword>
<reference evidence="13" key="1">
    <citation type="submission" date="2017-09" db="EMBL/GenBank/DDBJ databases">
        <title>Complete Genome Sequence of ansamitocin-producing Bacterium Actinosynnema pretiosum X47.</title>
        <authorList>
            <person name="Cao G."/>
            <person name="Zong G."/>
            <person name="Zhong C."/>
            <person name="Fu J."/>
        </authorList>
    </citation>
    <scope>NUCLEOTIDE SEQUENCE [LARGE SCALE GENOMIC DNA]</scope>
    <source>
        <strain evidence="13">X47</strain>
    </source>
</reference>
<dbReference type="GO" id="GO:0006784">
    <property type="term" value="P:heme A biosynthetic process"/>
    <property type="evidence" value="ECO:0007669"/>
    <property type="project" value="InterPro"/>
</dbReference>
<keyword evidence="4" id="KW-0479">Metal-binding</keyword>
<comment type="subcellular location">
    <subcellularLocation>
        <location evidence="1">Membrane</location>
        <topology evidence="1">Multi-pass membrane protein</topology>
    </subcellularLocation>
</comment>
<evidence type="ECO:0000256" key="7">
    <source>
        <dbReference type="ARBA" id="ARBA00023004"/>
    </source>
</evidence>
<keyword evidence="5 12" id="KW-1133">Transmembrane helix</keyword>
<dbReference type="GO" id="GO:0046872">
    <property type="term" value="F:metal ion binding"/>
    <property type="evidence" value="ECO:0007669"/>
    <property type="project" value="UniProtKB-KW"/>
</dbReference>
<keyword evidence="10" id="KW-1015">Disulfide bond</keyword>
<evidence type="ECO:0000256" key="3">
    <source>
        <dbReference type="ARBA" id="ARBA00022692"/>
    </source>
</evidence>
<feature type="transmembrane region" description="Helical" evidence="12">
    <location>
        <begin position="212"/>
        <end position="230"/>
    </location>
</feature>
<evidence type="ECO:0000256" key="1">
    <source>
        <dbReference type="ARBA" id="ARBA00004141"/>
    </source>
</evidence>
<dbReference type="EMBL" id="CP023445">
    <property type="protein sequence ID" value="ATE54086.1"/>
    <property type="molecule type" value="Genomic_DNA"/>
</dbReference>
<keyword evidence="9 12" id="KW-0472">Membrane</keyword>
<proteinExistence type="predicted"/>
<evidence type="ECO:0000256" key="10">
    <source>
        <dbReference type="ARBA" id="ARBA00023157"/>
    </source>
</evidence>
<evidence type="ECO:0000256" key="5">
    <source>
        <dbReference type="ARBA" id="ARBA00022989"/>
    </source>
</evidence>
<dbReference type="GO" id="GO:0016491">
    <property type="term" value="F:oxidoreductase activity"/>
    <property type="evidence" value="ECO:0007669"/>
    <property type="project" value="UniProtKB-KW"/>
</dbReference>